<feature type="transmembrane region" description="Helical" evidence="2">
    <location>
        <begin position="33"/>
        <end position="55"/>
    </location>
</feature>
<dbReference type="EMBL" id="AJXT01000005">
    <property type="protein sequence ID" value="EIL94512.1"/>
    <property type="molecule type" value="Genomic_DNA"/>
</dbReference>
<dbReference type="OrthoDB" id="9958233at2"/>
<gene>
    <name evidence="3" type="ORF">UU7_04487</name>
</gene>
<proteinExistence type="predicted"/>
<keyword evidence="4" id="KW-1185">Reference proteome</keyword>
<evidence type="ECO:0000313" key="4">
    <source>
        <dbReference type="Proteomes" id="UP000003226"/>
    </source>
</evidence>
<evidence type="ECO:0000256" key="2">
    <source>
        <dbReference type="SAM" id="Phobius"/>
    </source>
</evidence>
<accession>I4W4X1</accession>
<comment type="caution">
    <text evidence="3">The sequence shown here is derived from an EMBL/GenBank/DDBJ whole genome shotgun (WGS) entry which is preliminary data.</text>
</comment>
<keyword evidence="2" id="KW-0472">Membrane</keyword>
<dbReference type="AlphaFoldDB" id="I4W4X1"/>
<protein>
    <submittedName>
        <fullName evidence="3">Uncharacterized protein</fullName>
    </submittedName>
</protein>
<dbReference type="RefSeq" id="WP_007805770.1">
    <property type="nucleotide sequence ID" value="NZ_AJXT01000005.1"/>
</dbReference>
<dbReference type="Proteomes" id="UP000003226">
    <property type="component" value="Unassembled WGS sequence"/>
</dbReference>
<organism evidence="3 4">
    <name type="scientific">Rhodanobacter spathiphylli B39</name>
    <dbReference type="NCBI Taxonomy" id="1163407"/>
    <lineage>
        <taxon>Bacteria</taxon>
        <taxon>Pseudomonadati</taxon>
        <taxon>Pseudomonadota</taxon>
        <taxon>Gammaproteobacteria</taxon>
        <taxon>Lysobacterales</taxon>
        <taxon>Rhodanobacteraceae</taxon>
        <taxon>Rhodanobacter</taxon>
    </lineage>
</organism>
<reference evidence="3 4" key="1">
    <citation type="journal article" date="2012" name="J. Bacteriol.">
        <title>Genome sequences for six rhodanobacter strains, isolated from soils and the terrestrial subsurface, with variable denitrification capabilities.</title>
        <authorList>
            <person name="Kostka J.E."/>
            <person name="Green S.J."/>
            <person name="Rishishwar L."/>
            <person name="Prakash O."/>
            <person name="Katz L.S."/>
            <person name="Marino-Ramirez L."/>
            <person name="Jordan I.K."/>
            <person name="Munk C."/>
            <person name="Ivanova N."/>
            <person name="Mikhailova N."/>
            <person name="Watson D.B."/>
            <person name="Brown S.D."/>
            <person name="Palumbo A.V."/>
            <person name="Brooks S.C."/>
        </authorList>
    </citation>
    <scope>NUCLEOTIDE SEQUENCE [LARGE SCALE GENOMIC DNA]</scope>
    <source>
        <strain evidence="3 4">B39</strain>
    </source>
</reference>
<keyword evidence="2" id="KW-0812">Transmembrane</keyword>
<keyword evidence="2" id="KW-1133">Transmembrane helix</keyword>
<dbReference type="STRING" id="1163407.UU7_04487"/>
<sequence length="61" mass="6919">MSAVRRSLVDRSQPPQRDGHGLPHGSLRHDCVLYFRDLAVATIIFVPFWSLLHLLRVSGSH</sequence>
<evidence type="ECO:0000256" key="1">
    <source>
        <dbReference type="SAM" id="MobiDB-lite"/>
    </source>
</evidence>
<evidence type="ECO:0000313" key="3">
    <source>
        <dbReference type="EMBL" id="EIL94512.1"/>
    </source>
</evidence>
<name>I4W4X1_9GAMM</name>
<feature type="region of interest" description="Disordered" evidence="1">
    <location>
        <begin position="1"/>
        <end position="24"/>
    </location>
</feature>
<dbReference type="PATRIC" id="fig|1163407.3.peg.905"/>